<dbReference type="Proteomes" id="UP000549394">
    <property type="component" value="Unassembled WGS sequence"/>
</dbReference>
<dbReference type="EMBL" id="CAJFCJ010000007">
    <property type="protein sequence ID" value="CAD5117076.1"/>
    <property type="molecule type" value="Genomic_DNA"/>
</dbReference>
<sequence length="465" mass="54298">MAAEIGYPDKNVKLSTIWYYIENGKTCSLESILCYHPNKIKSYDLATCIIKLALKADSDDYIDSEIERIFYLLCTTWILLVIKDPYVQNSFKENEKGIKIPVPFKVRDFIAAWFHSAFKEIKEHFREEKPLFKNLLNLLAIAPKQVTNETIRKLWPLYFANGTLLYGIRDKALKENDQVILMIISKYDEKIFHSYAVLSTAISKDTQSDDSRRGWKRSANGNLCLKDSIKMFKAKYFNAVLKSENEREIEVNCFRSIVKITTLLIGILHPDFLKKFITWIHREKIYNHLWEIQLIKACLKVRKIKVDLSIISLRVITETLLYFQSKKLWYSTYQNLLFLAVRCGFYLDELQIPEENLQGIASHFQCSIEMLLSDRSYYRLMKKLGNVVSPLSLKTIAIYSIRKSIKPPFSINFERLGGYDISPGIFDLLKIIDIEDDTQNSKTRNDVVNNFDCLRNKTNKIFTII</sequence>
<protein>
    <submittedName>
        <fullName evidence="1">Uncharacterized protein</fullName>
    </submittedName>
</protein>
<name>A0A7I8VMX3_9ANNE</name>
<proteinExistence type="predicted"/>
<keyword evidence="2" id="KW-1185">Reference proteome</keyword>
<dbReference type="AlphaFoldDB" id="A0A7I8VMX3"/>
<evidence type="ECO:0000313" key="1">
    <source>
        <dbReference type="EMBL" id="CAD5117076.1"/>
    </source>
</evidence>
<organism evidence="1 2">
    <name type="scientific">Dimorphilus gyrociliatus</name>
    <dbReference type="NCBI Taxonomy" id="2664684"/>
    <lineage>
        <taxon>Eukaryota</taxon>
        <taxon>Metazoa</taxon>
        <taxon>Spiralia</taxon>
        <taxon>Lophotrochozoa</taxon>
        <taxon>Annelida</taxon>
        <taxon>Polychaeta</taxon>
        <taxon>Polychaeta incertae sedis</taxon>
        <taxon>Dinophilidae</taxon>
        <taxon>Dimorphilus</taxon>
    </lineage>
</organism>
<evidence type="ECO:0000313" key="2">
    <source>
        <dbReference type="Proteomes" id="UP000549394"/>
    </source>
</evidence>
<gene>
    <name evidence="1" type="ORF">DGYR_LOCUS5641</name>
</gene>
<comment type="caution">
    <text evidence="1">The sequence shown here is derived from an EMBL/GenBank/DDBJ whole genome shotgun (WGS) entry which is preliminary data.</text>
</comment>
<reference evidence="1 2" key="1">
    <citation type="submission" date="2020-08" db="EMBL/GenBank/DDBJ databases">
        <authorList>
            <person name="Hejnol A."/>
        </authorList>
    </citation>
    <scope>NUCLEOTIDE SEQUENCE [LARGE SCALE GENOMIC DNA]</scope>
</reference>
<accession>A0A7I8VMX3</accession>